<keyword evidence="3" id="KW-1185">Reference proteome</keyword>
<feature type="signal peptide" evidence="1">
    <location>
        <begin position="1"/>
        <end position="25"/>
    </location>
</feature>
<evidence type="ECO:0008006" key="4">
    <source>
        <dbReference type="Google" id="ProtNLM"/>
    </source>
</evidence>
<gene>
    <name evidence="2" type="ORF">C8A01DRAFT_47554</name>
</gene>
<dbReference type="AlphaFoldDB" id="A0AAN6SQV3"/>
<name>A0AAN6SQV3_9PEZI</name>
<sequence>MFTIRLAFGLRLILATLLFSSLAQAGPISTGHVSDRGQRAYPRRTLGGVSVIDTPIVRAAETFARQHGQDFVYKHIMRSWLFGTLIIQHNETLRATVDPEVHAVAAILHDLGWDQTDGSPMVSPERRFEVDGAIAARDFIRSHSHGKRWEERRVQLVWDAIALHTQDSIALFKEVDVQVVQKGVVMDFEGPKFGVTEDEYAAVAREFPRDDLQHGVNETITWLCTTKPKSTYDTWMQPWGEHFVPNYTAVGSRVFDRLLS</sequence>
<dbReference type="Proteomes" id="UP001303115">
    <property type="component" value="Unassembled WGS sequence"/>
</dbReference>
<evidence type="ECO:0000313" key="2">
    <source>
        <dbReference type="EMBL" id="KAK4038915.1"/>
    </source>
</evidence>
<keyword evidence="1" id="KW-0732">Signal</keyword>
<comment type="caution">
    <text evidence="2">The sequence shown here is derived from an EMBL/GenBank/DDBJ whole genome shotgun (WGS) entry which is preliminary data.</text>
</comment>
<dbReference type="Gene3D" id="1.10.3210.10">
    <property type="entry name" value="Hypothetical protein af1432"/>
    <property type="match status" value="1"/>
</dbReference>
<accession>A0AAN6SQV3</accession>
<proteinExistence type="predicted"/>
<feature type="chain" id="PRO_5042901650" description="HD domain-containing protein" evidence="1">
    <location>
        <begin position="26"/>
        <end position="260"/>
    </location>
</feature>
<organism evidence="2 3">
    <name type="scientific">Parachaetomium inaequale</name>
    <dbReference type="NCBI Taxonomy" id="2588326"/>
    <lineage>
        <taxon>Eukaryota</taxon>
        <taxon>Fungi</taxon>
        <taxon>Dikarya</taxon>
        <taxon>Ascomycota</taxon>
        <taxon>Pezizomycotina</taxon>
        <taxon>Sordariomycetes</taxon>
        <taxon>Sordariomycetidae</taxon>
        <taxon>Sordariales</taxon>
        <taxon>Chaetomiaceae</taxon>
        <taxon>Parachaetomium</taxon>
    </lineage>
</organism>
<dbReference type="PANTHER" id="PTHR35569">
    <property type="entry name" value="CYANAMIDE HYDRATASE DDI2-RELATED"/>
    <property type="match status" value="1"/>
</dbReference>
<dbReference type="PANTHER" id="PTHR35569:SF1">
    <property type="entry name" value="CYANAMIDE HYDRATASE DDI2-RELATED"/>
    <property type="match status" value="1"/>
</dbReference>
<dbReference type="EMBL" id="MU854416">
    <property type="protein sequence ID" value="KAK4038915.1"/>
    <property type="molecule type" value="Genomic_DNA"/>
</dbReference>
<protein>
    <recommendedName>
        <fullName evidence="4">HD domain-containing protein</fullName>
    </recommendedName>
</protein>
<dbReference type="SUPFAM" id="SSF109604">
    <property type="entry name" value="HD-domain/PDEase-like"/>
    <property type="match status" value="1"/>
</dbReference>
<reference evidence="3" key="1">
    <citation type="journal article" date="2023" name="Mol. Phylogenet. Evol.">
        <title>Genome-scale phylogeny and comparative genomics of the fungal order Sordariales.</title>
        <authorList>
            <person name="Hensen N."/>
            <person name="Bonometti L."/>
            <person name="Westerberg I."/>
            <person name="Brannstrom I.O."/>
            <person name="Guillou S."/>
            <person name="Cros-Aarteil S."/>
            <person name="Calhoun S."/>
            <person name="Haridas S."/>
            <person name="Kuo A."/>
            <person name="Mondo S."/>
            <person name="Pangilinan J."/>
            <person name="Riley R."/>
            <person name="LaButti K."/>
            <person name="Andreopoulos B."/>
            <person name="Lipzen A."/>
            <person name="Chen C."/>
            <person name="Yan M."/>
            <person name="Daum C."/>
            <person name="Ng V."/>
            <person name="Clum A."/>
            <person name="Steindorff A."/>
            <person name="Ohm R.A."/>
            <person name="Martin F."/>
            <person name="Silar P."/>
            <person name="Natvig D.O."/>
            <person name="Lalanne C."/>
            <person name="Gautier V."/>
            <person name="Ament-Velasquez S.L."/>
            <person name="Kruys A."/>
            <person name="Hutchinson M.I."/>
            <person name="Powell A.J."/>
            <person name="Barry K."/>
            <person name="Miller A.N."/>
            <person name="Grigoriev I.V."/>
            <person name="Debuchy R."/>
            <person name="Gladieux P."/>
            <person name="Hiltunen Thoren M."/>
            <person name="Johannesson H."/>
        </authorList>
    </citation>
    <scope>NUCLEOTIDE SEQUENCE [LARGE SCALE GENOMIC DNA]</scope>
    <source>
        <strain evidence="3">CBS 284.82</strain>
    </source>
</reference>
<evidence type="ECO:0000313" key="3">
    <source>
        <dbReference type="Proteomes" id="UP001303115"/>
    </source>
</evidence>
<evidence type="ECO:0000256" key="1">
    <source>
        <dbReference type="SAM" id="SignalP"/>
    </source>
</evidence>